<evidence type="ECO:0000313" key="2">
    <source>
        <dbReference type="Proteomes" id="UP000252707"/>
    </source>
</evidence>
<dbReference type="CDD" id="cd16377">
    <property type="entry name" value="23S_rRNA_IVP_like"/>
    <property type="match status" value="1"/>
</dbReference>
<comment type="caution">
    <text evidence="1">The sequence shown here is derived from an EMBL/GenBank/DDBJ whole genome shotgun (WGS) entry which is preliminary data.</text>
</comment>
<dbReference type="PANTHER" id="PTHR38471:SF2">
    <property type="entry name" value="FOUR HELIX BUNDLE PROTEIN"/>
    <property type="match status" value="1"/>
</dbReference>
<proteinExistence type="predicted"/>
<sequence>MQDYRRLLVWQRSHCLALLVYETTREFPQDERFGLCSQLRRAAASIPANIAEGSGRGSRDDFARFLRICGGSVHELEYQAMLARDLNYLAGERFEQLGARCAEIRRMLTGLLKKLVAGN</sequence>
<protein>
    <submittedName>
        <fullName evidence="1">Four helix bundle protein</fullName>
    </submittedName>
</protein>
<dbReference type="InterPro" id="IPR012657">
    <property type="entry name" value="23S_rRNA-intervening_sequence"/>
</dbReference>
<dbReference type="Pfam" id="PF05635">
    <property type="entry name" value="23S_rRNA_IVP"/>
    <property type="match status" value="1"/>
</dbReference>
<dbReference type="OrthoDB" id="160990at2"/>
<dbReference type="NCBIfam" id="TIGR02436">
    <property type="entry name" value="four helix bundle protein"/>
    <property type="match status" value="1"/>
</dbReference>
<dbReference type="AlphaFoldDB" id="A0A369CIJ5"/>
<accession>A0A369CIJ5</accession>
<dbReference type="PANTHER" id="PTHR38471">
    <property type="entry name" value="FOUR HELIX BUNDLE PROTEIN"/>
    <property type="match status" value="1"/>
</dbReference>
<dbReference type="EMBL" id="QPJY01000001">
    <property type="protein sequence ID" value="RCX33108.1"/>
    <property type="molecule type" value="Genomic_DNA"/>
</dbReference>
<dbReference type="SUPFAM" id="SSF158446">
    <property type="entry name" value="IVS-encoded protein-like"/>
    <property type="match status" value="1"/>
</dbReference>
<keyword evidence="2" id="KW-1185">Reference proteome</keyword>
<dbReference type="Proteomes" id="UP000252707">
    <property type="component" value="Unassembled WGS sequence"/>
</dbReference>
<organism evidence="1 2">
    <name type="scientific">Thioalbus denitrificans</name>
    <dbReference type="NCBI Taxonomy" id="547122"/>
    <lineage>
        <taxon>Bacteria</taxon>
        <taxon>Pseudomonadati</taxon>
        <taxon>Pseudomonadota</taxon>
        <taxon>Gammaproteobacteria</taxon>
        <taxon>Chromatiales</taxon>
        <taxon>Ectothiorhodospiraceae</taxon>
        <taxon>Thioalbus</taxon>
    </lineage>
</organism>
<name>A0A369CIJ5_9GAMM</name>
<evidence type="ECO:0000313" key="1">
    <source>
        <dbReference type="EMBL" id="RCX33108.1"/>
    </source>
</evidence>
<gene>
    <name evidence="1" type="ORF">DFQ59_101407</name>
</gene>
<reference evidence="1 2" key="1">
    <citation type="submission" date="2018-07" db="EMBL/GenBank/DDBJ databases">
        <title>Genomic Encyclopedia of Type Strains, Phase IV (KMG-IV): sequencing the most valuable type-strain genomes for metagenomic binning, comparative biology and taxonomic classification.</title>
        <authorList>
            <person name="Goeker M."/>
        </authorList>
    </citation>
    <scope>NUCLEOTIDE SEQUENCE [LARGE SCALE GENOMIC DNA]</scope>
    <source>
        <strain evidence="1 2">DSM 26407</strain>
    </source>
</reference>
<dbReference type="RefSeq" id="WP_114277987.1">
    <property type="nucleotide sequence ID" value="NZ_QPJY01000001.1"/>
</dbReference>
<dbReference type="Gene3D" id="1.20.1440.60">
    <property type="entry name" value="23S rRNA-intervening sequence"/>
    <property type="match status" value="1"/>
</dbReference>
<dbReference type="InterPro" id="IPR036583">
    <property type="entry name" value="23S_rRNA_IVS_sf"/>
</dbReference>